<dbReference type="AlphaFoldDB" id="A0A8T1YY98"/>
<reference evidence="2 3" key="1">
    <citation type="submission" date="2020-12" db="EMBL/GenBank/DDBJ databases">
        <title>Concerted genomic and epigenomic changes stabilize Arabidopsis allopolyploids.</title>
        <authorList>
            <person name="Chen Z."/>
        </authorList>
    </citation>
    <scope>NUCLEOTIDE SEQUENCE [LARGE SCALE GENOMIC DNA]</scope>
    <source>
        <strain evidence="2">Allo738</strain>
        <tissue evidence="2">Leaf</tissue>
    </source>
</reference>
<organism evidence="2 3">
    <name type="scientific">Arabidopsis thaliana x Arabidopsis arenosa</name>
    <dbReference type="NCBI Taxonomy" id="1240361"/>
    <lineage>
        <taxon>Eukaryota</taxon>
        <taxon>Viridiplantae</taxon>
        <taxon>Streptophyta</taxon>
        <taxon>Embryophyta</taxon>
        <taxon>Tracheophyta</taxon>
        <taxon>Spermatophyta</taxon>
        <taxon>Magnoliopsida</taxon>
        <taxon>eudicotyledons</taxon>
        <taxon>Gunneridae</taxon>
        <taxon>Pentapetalae</taxon>
        <taxon>rosids</taxon>
        <taxon>malvids</taxon>
        <taxon>Brassicales</taxon>
        <taxon>Brassicaceae</taxon>
        <taxon>Camelineae</taxon>
        <taxon>Arabidopsis</taxon>
    </lineage>
</organism>
<evidence type="ECO:0000256" key="1">
    <source>
        <dbReference type="SAM" id="SignalP"/>
    </source>
</evidence>
<evidence type="ECO:0000313" key="2">
    <source>
        <dbReference type="EMBL" id="KAG7551106.1"/>
    </source>
</evidence>
<name>A0A8T1YY98_9BRAS</name>
<dbReference type="Proteomes" id="UP000694240">
    <property type="component" value="Chromosome 11"/>
</dbReference>
<keyword evidence="3" id="KW-1185">Reference proteome</keyword>
<sequence length="69" mass="7799">MKTTIFVLTLLIFVSLCTSTIPSSYKPVVEGPASADFCYKCARYCFRRHKYPRFCQGFVCRCSINTGGD</sequence>
<accession>A0A8T1YY98</accession>
<protein>
    <submittedName>
        <fullName evidence="2">Uncharacterized protein</fullName>
    </submittedName>
</protein>
<feature type="signal peptide" evidence="1">
    <location>
        <begin position="1"/>
        <end position="19"/>
    </location>
</feature>
<dbReference type="EMBL" id="JAEFBK010000011">
    <property type="protein sequence ID" value="KAG7551106.1"/>
    <property type="molecule type" value="Genomic_DNA"/>
</dbReference>
<gene>
    <name evidence="2" type="ORF">ISN45_Aa06g018120</name>
</gene>
<evidence type="ECO:0000313" key="3">
    <source>
        <dbReference type="Proteomes" id="UP000694240"/>
    </source>
</evidence>
<feature type="chain" id="PRO_5035748443" evidence="1">
    <location>
        <begin position="20"/>
        <end position="69"/>
    </location>
</feature>
<comment type="caution">
    <text evidence="2">The sequence shown here is derived from an EMBL/GenBank/DDBJ whole genome shotgun (WGS) entry which is preliminary data.</text>
</comment>
<proteinExistence type="predicted"/>
<keyword evidence="1" id="KW-0732">Signal</keyword>